<organism evidence="1 2">
    <name type="scientific">Acaryochloris thomasi RCC1774</name>
    <dbReference type="NCBI Taxonomy" id="1764569"/>
    <lineage>
        <taxon>Bacteria</taxon>
        <taxon>Bacillati</taxon>
        <taxon>Cyanobacteriota</taxon>
        <taxon>Cyanophyceae</taxon>
        <taxon>Acaryochloridales</taxon>
        <taxon>Acaryochloridaceae</taxon>
        <taxon>Acaryochloris</taxon>
        <taxon>Acaryochloris thomasi</taxon>
    </lineage>
</organism>
<keyword evidence="2" id="KW-1185">Reference proteome</keyword>
<evidence type="ECO:0000313" key="1">
    <source>
        <dbReference type="EMBL" id="PZD72549.1"/>
    </source>
</evidence>
<dbReference type="AlphaFoldDB" id="A0A2W1JG40"/>
<proteinExistence type="predicted"/>
<gene>
    <name evidence="1" type="ORF">C1752_03384</name>
</gene>
<accession>A0A2W1JG40</accession>
<reference evidence="1 2" key="1">
    <citation type="journal article" date="2018" name="Sci. Rep.">
        <title>A novel species of the marine cyanobacterium Acaryochloris with a unique pigment content and lifestyle.</title>
        <authorList>
            <person name="Partensky F."/>
            <person name="Six C."/>
            <person name="Ratin M."/>
            <person name="Garczarek L."/>
            <person name="Vaulot D."/>
            <person name="Probert I."/>
            <person name="Calteau A."/>
            <person name="Gourvil P."/>
            <person name="Marie D."/>
            <person name="Grebert T."/>
            <person name="Bouchier C."/>
            <person name="Le Panse S."/>
            <person name="Gachenot M."/>
            <person name="Rodriguez F."/>
            <person name="Garrido J.L."/>
        </authorList>
    </citation>
    <scope>NUCLEOTIDE SEQUENCE [LARGE SCALE GENOMIC DNA]</scope>
    <source>
        <strain evidence="1 2">RCC1774</strain>
    </source>
</reference>
<dbReference type="Proteomes" id="UP000248857">
    <property type="component" value="Unassembled WGS sequence"/>
</dbReference>
<protein>
    <submittedName>
        <fullName evidence="1">Uncharacterized protein</fullName>
    </submittedName>
</protein>
<sequence length="75" mass="8675">MWFIEKPFVISRIFFLRKNLSLLPFFQEEPLLDMQGFTKLAKCFGGVVDLTVLNIRVVFFLGTLLGKIPFISLYG</sequence>
<dbReference type="EMBL" id="PQWO01000009">
    <property type="protein sequence ID" value="PZD72549.1"/>
    <property type="molecule type" value="Genomic_DNA"/>
</dbReference>
<comment type="caution">
    <text evidence="1">The sequence shown here is derived from an EMBL/GenBank/DDBJ whole genome shotgun (WGS) entry which is preliminary data.</text>
</comment>
<name>A0A2W1JG40_9CYAN</name>
<evidence type="ECO:0000313" key="2">
    <source>
        <dbReference type="Proteomes" id="UP000248857"/>
    </source>
</evidence>